<dbReference type="SUPFAM" id="SSF55729">
    <property type="entry name" value="Acyl-CoA N-acyltransferases (Nat)"/>
    <property type="match status" value="1"/>
</dbReference>
<protein>
    <recommendedName>
        <fullName evidence="3">Histone acetyltransferase</fullName>
    </recommendedName>
</protein>
<reference evidence="1 2" key="1">
    <citation type="submission" date="2024-10" db="EMBL/GenBank/DDBJ databases">
        <title>Updated reference genomes for cyclostephanoid diatoms.</title>
        <authorList>
            <person name="Roberts W.R."/>
            <person name="Alverson A.J."/>
        </authorList>
    </citation>
    <scope>NUCLEOTIDE SEQUENCE [LARGE SCALE GENOMIC DNA]</scope>
    <source>
        <strain evidence="1 2">AJA276-08</strain>
    </source>
</reference>
<dbReference type="PANTHER" id="PTHR12046">
    <property type="entry name" value="HISTONE ACETYLTRANSFERASE TYPE B CATALYTIC SUBUNIT"/>
    <property type="match status" value="1"/>
</dbReference>
<evidence type="ECO:0008006" key="3">
    <source>
        <dbReference type="Google" id="ProtNLM"/>
    </source>
</evidence>
<comment type="caution">
    <text evidence="1">The sequence shown here is derived from an EMBL/GenBank/DDBJ whole genome shotgun (WGS) entry which is preliminary data.</text>
</comment>
<sequence length="506" mass="56920">MIEESSDGKDVKEPVAGLTAASSCIRFSLTASSSLSSFRPVYTHQCFEGECIEGWRPLPEAERQSREVYRTWKFDDVGPADVVDDIEGGGGIHKSYLRCPSNAERIDAHIILSPSCDECRIEIRTTRDADRGGGEPIAKKAKTVSFQDVVRKLSPAVPPIASVGVNGADRAELVPTHEGVTRHNALGGCLPKPLGRVLKTYRRKVKGGVSHESSEEDAEFVLTLADGSDSEVAEYHNSIQPLARWFIETADDVDLTDVSRGYWKVVYLFRCLDSSSQSSTVGLAGYFTLFHFKSPFRKPRPGIIVRVCQALILPPYHRAGHGSEMLMSIHDYANNTIEDEYSSGMEIVEINVEDPAPAFVALRDAVDYQRFTSTKKDRMIRSMEHDVTKKDFFEVSEEDLLSVAECMKITKRQALIMHHIFKCQQIMNWKQSLSSDDEAISYDKLIQDVETKYRLMVKKSLRTFRQEELGACGGKEAQKILLGQWFDETMCHYHRVLKTTSPIDYR</sequence>
<accession>A0ABD3MG73</accession>
<evidence type="ECO:0000313" key="2">
    <source>
        <dbReference type="Proteomes" id="UP001530315"/>
    </source>
</evidence>
<dbReference type="Gene3D" id="3.40.630.30">
    <property type="match status" value="1"/>
</dbReference>
<gene>
    <name evidence="1" type="ORF">ACHAW5_010750</name>
</gene>
<dbReference type="AlphaFoldDB" id="A0ABD3MG73"/>
<proteinExistence type="predicted"/>
<evidence type="ECO:0000313" key="1">
    <source>
        <dbReference type="EMBL" id="KAL3763120.1"/>
    </source>
</evidence>
<dbReference type="InterPro" id="IPR016181">
    <property type="entry name" value="Acyl_CoA_acyltransferase"/>
</dbReference>
<dbReference type="InterPro" id="IPR017380">
    <property type="entry name" value="Hist_AcTrfase_B-typ_cat-su"/>
</dbReference>
<dbReference type="Proteomes" id="UP001530315">
    <property type="component" value="Unassembled WGS sequence"/>
</dbReference>
<keyword evidence="2" id="KW-1185">Reference proteome</keyword>
<organism evidence="1 2">
    <name type="scientific">Stephanodiscus triporus</name>
    <dbReference type="NCBI Taxonomy" id="2934178"/>
    <lineage>
        <taxon>Eukaryota</taxon>
        <taxon>Sar</taxon>
        <taxon>Stramenopiles</taxon>
        <taxon>Ochrophyta</taxon>
        <taxon>Bacillariophyta</taxon>
        <taxon>Coscinodiscophyceae</taxon>
        <taxon>Thalassiosirophycidae</taxon>
        <taxon>Stephanodiscales</taxon>
        <taxon>Stephanodiscaceae</taxon>
        <taxon>Stephanodiscus</taxon>
    </lineage>
</organism>
<dbReference type="EMBL" id="JALLAZ020001810">
    <property type="protein sequence ID" value="KAL3763120.1"/>
    <property type="molecule type" value="Genomic_DNA"/>
</dbReference>
<name>A0ABD3MG73_9STRA</name>